<feature type="repeat" description="WD" evidence="3">
    <location>
        <begin position="345"/>
        <end position="386"/>
    </location>
</feature>
<accession>A0A5M3MDL6</accession>
<protein>
    <submittedName>
        <fullName evidence="5">WD40 repeat-like protein</fullName>
    </submittedName>
</protein>
<comment type="caution">
    <text evidence="5">The sequence shown here is derived from an EMBL/GenBank/DDBJ whole genome shotgun (WGS) entry which is preliminary data.</text>
</comment>
<dbReference type="Proteomes" id="UP000053558">
    <property type="component" value="Unassembled WGS sequence"/>
</dbReference>
<dbReference type="PANTHER" id="PTHR19879">
    <property type="entry name" value="TRANSCRIPTION INITIATION FACTOR TFIID"/>
    <property type="match status" value="1"/>
</dbReference>
<evidence type="ECO:0000256" key="3">
    <source>
        <dbReference type="PROSITE-ProRule" id="PRU00221"/>
    </source>
</evidence>
<name>A0A5M3MDL6_CONPW</name>
<evidence type="ECO:0000256" key="4">
    <source>
        <dbReference type="SAM" id="MobiDB-lite"/>
    </source>
</evidence>
<proteinExistence type="predicted"/>
<dbReference type="PANTHER" id="PTHR19879:SF9">
    <property type="entry name" value="TRANSCRIPTION INITIATION FACTOR TFIID SUBUNIT 5"/>
    <property type="match status" value="1"/>
</dbReference>
<dbReference type="GeneID" id="19200257"/>
<feature type="repeat" description="WD" evidence="3">
    <location>
        <begin position="268"/>
        <end position="302"/>
    </location>
</feature>
<dbReference type="KEGG" id="cput:CONPUDRAFT_130360"/>
<dbReference type="CDD" id="cd00200">
    <property type="entry name" value="WD40"/>
    <property type="match status" value="2"/>
</dbReference>
<dbReference type="Pfam" id="PF00400">
    <property type="entry name" value="WD40"/>
    <property type="match status" value="12"/>
</dbReference>
<dbReference type="InterPro" id="IPR019775">
    <property type="entry name" value="WD40_repeat_CS"/>
</dbReference>
<feature type="repeat" description="WD" evidence="3">
    <location>
        <begin position="516"/>
        <end position="557"/>
    </location>
</feature>
<dbReference type="RefSeq" id="XP_007773246.1">
    <property type="nucleotide sequence ID" value="XM_007775056.1"/>
</dbReference>
<dbReference type="SMART" id="SM00320">
    <property type="entry name" value="WD40"/>
    <property type="match status" value="12"/>
</dbReference>
<feature type="repeat" description="WD" evidence="3">
    <location>
        <begin position="141"/>
        <end position="164"/>
    </location>
</feature>
<feature type="compositionally biased region" description="Basic and acidic residues" evidence="4">
    <location>
        <begin position="582"/>
        <end position="595"/>
    </location>
</feature>
<dbReference type="PROSITE" id="PS50082">
    <property type="entry name" value="WD_REPEATS_2"/>
    <property type="match status" value="9"/>
</dbReference>
<dbReference type="InterPro" id="IPR001680">
    <property type="entry name" value="WD40_rpt"/>
</dbReference>
<feature type="region of interest" description="Disordered" evidence="4">
    <location>
        <begin position="558"/>
        <end position="682"/>
    </location>
</feature>
<feature type="repeat" description="WD" evidence="3">
    <location>
        <begin position="472"/>
        <end position="514"/>
    </location>
</feature>
<reference evidence="6" key="1">
    <citation type="journal article" date="2012" name="Science">
        <title>The Paleozoic origin of enzymatic lignin decomposition reconstructed from 31 fungal genomes.</title>
        <authorList>
            <person name="Floudas D."/>
            <person name="Binder M."/>
            <person name="Riley R."/>
            <person name="Barry K."/>
            <person name="Blanchette R.A."/>
            <person name="Henrissat B."/>
            <person name="Martinez A.T."/>
            <person name="Otillar R."/>
            <person name="Spatafora J.W."/>
            <person name="Yadav J.S."/>
            <person name="Aerts A."/>
            <person name="Benoit I."/>
            <person name="Boyd A."/>
            <person name="Carlson A."/>
            <person name="Copeland A."/>
            <person name="Coutinho P.M."/>
            <person name="de Vries R.P."/>
            <person name="Ferreira P."/>
            <person name="Findley K."/>
            <person name="Foster B."/>
            <person name="Gaskell J."/>
            <person name="Glotzer D."/>
            <person name="Gorecki P."/>
            <person name="Heitman J."/>
            <person name="Hesse C."/>
            <person name="Hori C."/>
            <person name="Igarashi K."/>
            <person name="Jurgens J.A."/>
            <person name="Kallen N."/>
            <person name="Kersten P."/>
            <person name="Kohler A."/>
            <person name="Kuees U."/>
            <person name="Kumar T.K.A."/>
            <person name="Kuo A."/>
            <person name="LaButti K."/>
            <person name="Larrondo L.F."/>
            <person name="Lindquist E."/>
            <person name="Ling A."/>
            <person name="Lombard V."/>
            <person name="Lucas S."/>
            <person name="Lundell T."/>
            <person name="Martin R."/>
            <person name="McLaughlin D.J."/>
            <person name="Morgenstern I."/>
            <person name="Morin E."/>
            <person name="Murat C."/>
            <person name="Nagy L.G."/>
            <person name="Nolan M."/>
            <person name="Ohm R.A."/>
            <person name="Patyshakuliyeva A."/>
            <person name="Rokas A."/>
            <person name="Ruiz-Duenas F.J."/>
            <person name="Sabat G."/>
            <person name="Salamov A."/>
            <person name="Samejima M."/>
            <person name="Schmutz J."/>
            <person name="Slot J.C."/>
            <person name="St John F."/>
            <person name="Stenlid J."/>
            <person name="Sun H."/>
            <person name="Sun S."/>
            <person name="Syed K."/>
            <person name="Tsang A."/>
            <person name="Wiebenga A."/>
            <person name="Young D."/>
            <person name="Pisabarro A."/>
            <person name="Eastwood D.C."/>
            <person name="Martin F."/>
            <person name="Cullen D."/>
            <person name="Grigoriev I.V."/>
            <person name="Hibbett D.S."/>
        </authorList>
    </citation>
    <scope>NUCLEOTIDE SEQUENCE [LARGE SCALE GENOMIC DNA]</scope>
    <source>
        <strain evidence="6">RWD-64-598 SS2</strain>
    </source>
</reference>
<organism evidence="5 6">
    <name type="scientific">Coniophora puteana (strain RWD-64-598)</name>
    <name type="common">Brown rot fungus</name>
    <dbReference type="NCBI Taxonomy" id="741705"/>
    <lineage>
        <taxon>Eukaryota</taxon>
        <taxon>Fungi</taxon>
        <taxon>Dikarya</taxon>
        <taxon>Basidiomycota</taxon>
        <taxon>Agaricomycotina</taxon>
        <taxon>Agaricomycetes</taxon>
        <taxon>Agaricomycetidae</taxon>
        <taxon>Boletales</taxon>
        <taxon>Coniophorineae</taxon>
        <taxon>Coniophoraceae</taxon>
        <taxon>Coniophora</taxon>
    </lineage>
</organism>
<evidence type="ECO:0000313" key="6">
    <source>
        <dbReference type="Proteomes" id="UP000053558"/>
    </source>
</evidence>
<dbReference type="PROSITE" id="PS00678">
    <property type="entry name" value="WD_REPEATS_1"/>
    <property type="match status" value="3"/>
</dbReference>
<dbReference type="InterPro" id="IPR036322">
    <property type="entry name" value="WD40_repeat_dom_sf"/>
</dbReference>
<dbReference type="InterPro" id="IPR015943">
    <property type="entry name" value="WD40/YVTN_repeat-like_dom_sf"/>
</dbReference>
<feature type="repeat" description="WD" evidence="3">
    <location>
        <begin position="98"/>
        <end position="139"/>
    </location>
</feature>
<feature type="repeat" description="WD" evidence="3">
    <location>
        <begin position="387"/>
        <end position="428"/>
    </location>
</feature>
<dbReference type="InterPro" id="IPR020472">
    <property type="entry name" value="WD40_PAC1"/>
</dbReference>
<evidence type="ECO:0000256" key="2">
    <source>
        <dbReference type="ARBA" id="ARBA00022737"/>
    </source>
</evidence>
<sequence length="765" mass="83564">MGNGHKQIGDPITTHEPYVRSVQYSPNGRLLASSGGDGKLELWDVTLRKLVVQLEEHASVTTWTITWSPDGKRIAAGSTNNQIRVFDVAKRQLAIPPIDAHKGSVNILAYSPDGSFLASGSDDQSVRLWRADTGKAARCPFRGHKSVVLGVAWSPDGQRLVTGGAKPCPYVCVWDVHKGQMLFNGPLRIHRHTDWIWGVTYSPDGDYFATADTEVSPIQVWDARTGKALLPLIVEEEERKLREQEQDALSNDQHQFHDSGKMRTGGTITAVAWGLDGQRFMSAEEDRGIQIWDGETGLQVGEAVRHQKSVSAVSISGDGTVAIASDDATISIFDINSGELLAGPLTGHTDAILTLRLSLDGSRIVSGGKDKTIRFWHSDTGKMAHIIEAHTASVCALSLSKAETKLASGAEDNTILVWDWQTYERIAGPFYHDDCVRAVCFSPDGMRLLSGSDDCTARVWDIASGKSAFDPMDVHSGSVGAVDWSSDGLKLLTTGAHDWTICVWDATTGARLHEPLDGHDGGVKAAVFSPDCKRILSGSMDGTLCVWDAVTGRILLDKTEPNNQEASDDRSHSPDDPQEGISTERRDRMRQHSDDSIMNMPATISRKNKQRSQGRGFWDDVDHEGGHGTGTQKTDKKRQRKHGWLGNMWRSTHNFESTPTQKQNTKRKGKHTAGGSAEGHVMRRIHHAEVERVTTARDKLRVLAAGDNPHARHSSQEEPESDGGSDSPIDPTDPNPTHGDVSSDDESVHGLVDTICFCLCLPCCK</sequence>
<dbReference type="PROSITE" id="PS50294">
    <property type="entry name" value="WD_REPEATS_REGION"/>
    <property type="match status" value="7"/>
</dbReference>
<dbReference type="SUPFAM" id="SSF50978">
    <property type="entry name" value="WD40 repeat-like"/>
    <property type="match status" value="2"/>
</dbReference>
<dbReference type="AlphaFoldDB" id="A0A5M3MDL6"/>
<keyword evidence="2" id="KW-0677">Repeat</keyword>
<feature type="region of interest" description="Disordered" evidence="4">
    <location>
        <begin position="706"/>
        <end position="746"/>
    </location>
</feature>
<dbReference type="OrthoDB" id="6252103at2759"/>
<dbReference type="Gene3D" id="2.130.10.10">
    <property type="entry name" value="YVTN repeat-like/Quinoprotein amine dehydrogenase"/>
    <property type="match status" value="5"/>
</dbReference>
<keyword evidence="1 3" id="KW-0853">WD repeat</keyword>
<feature type="repeat" description="WD" evidence="3">
    <location>
        <begin position="12"/>
        <end position="53"/>
    </location>
</feature>
<evidence type="ECO:0000313" key="5">
    <source>
        <dbReference type="EMBL" id="EIW76934.1"/>
    </source>
</evidence>
<feature type="compositionally biased region" description="Basic and acidic residues" evidence="4">
    <location>
        <begin position="617"/>
        <end position="626"/>
    </location>
</feature>
<gene>
    <name evidence="5" type="ORF">CONPUDRAFT_130360</name>
</gene>
<feature type="repeat" description="WD" evidence="3">
    <location>
        <begin position="432"/>
        <end position="470"/>
    </location>
</feature>
<evidence type="ECO:0000256" key="1">
    <source>
        <dbReference type="ARBA" id="ARBA00022574"/>
    </source>
</evidence>
<dbReference type="EMBL" id="JH711585">
    <property type="protein sequence ID" value="EIW76934.1"/>
    <property type="molecule type" value="Genomic_DNA"/>
</dbReference>
<feature type="compositionally biased region" description="Polar residues" evidence="4">
    <location>
        <begin position="649"/>
        <end position="663"/>
    </location>
</feature>
<dbReference type="PRINTS" id="PR00320">
    <property type="entry name" value="GPROTEINBRPT"/>
</dbReference>
<keyword evidence="6" id="KW-1185">Reference proteome</keyword>